<evidence type="ECO:0000256" key="1">
    <source>
        <dbReference type="SAM" id="MobiDB-lite"/>
    </source>
</evidence>
<sequence>MKVFRPFLLAGLMLAHPAAHATSFDCHRGRSLTEQIICNDAALSKLDDTLGQLYWKARRRVVRRRAFLDDSDRKWVWREANCHDAACLQTWYATRIGELQRLIDSMHTGTPLDPSPASPAPAGSGDRSEPSTVLAHAARTGTNALLQCTAANPGPVVNEQCASVIRRTSNQWNYKLHGSDWFCGVAMVESSQTQADTAQ</sequence>
<dbReference type="EMBL" id="CP066075">
    <property type="protein sequence ID" value="QQC64184.1"/>
    <property type="molecule type" value="Genomic_DNA"/>
</dbReference>
<keyword evidence="2" id="KW-0732">Signal</keyword>
<evidence type="ECO:0000256" key="2">
    <source>
        <dbReference type="SAM" id="SignalP"/>
    </source>
</evidence>
<dbReference type="InterPro" id="IPR052755">
    <property type="entry name" value="Lysozyme_Inhibitor_LprI"/>
</dbReference>
<evidence type="ECO:0000313" key="3">
    <source>
        <dbReference type="EMBL" id="QQC64184.1"/>
    </source>
</evidence>
<feature type="chain" id="PRO_5032819330" description="DUF1311 domain-containing protein" evidence="2">
    <location>
        <begin position="22"/>
        <end position="199"/>
    </location>
</feature>
<dbReference type="KEGG" id="pgis:I6I06_01385"/>
<dbReference type="RefSeq" id="WP_042322522.1">
    <property type="nucleotide sequence ID" value="NZ_CP066075.1"/>
</dbReference>
<feature type="region of interest" description="Disordered" evidence="1">
    <location>
        <begin position="107"/>
        <end position="132"/>
    </location>
</feature>
<evidence type="ECO:0008006" key="5">
    <source>
        <dbReference type="Google" id="ProtNLM"/>
    </source>
</evidence>
<dbReference type="AlphaFoldDB" id="A0A7T4N2V5"/>
<feature type="signal peptide" evidence="2">
    <location>
        <begin position="1"/>
        <end position="21"/>
    </location>
</feature>
<evidence type="ECO:0000313" key="4">
    <source>
        <dbReference type="Proteomes" id="UP000595610"/>
    </source>
</evidence>
<keyword evidence="4" id="KW-1185">Reference proteome</keyword>
<protein>
    <recommendedName>
        <fullName evidence="5">DUF1311 domain-containing protein</fullName>
    </recommendedName>
</protein>
<accession>A0A7T4N2V5</accession>
<dbReference type="PANTHER" id="PTHR37549:SF1">
    <property type="entry name" value="LIPOPROTEIN LPRI"/>
    <property type="match status" value="1"/>
</dbReference>
<dbReference type="PANTHER" id="PTHR37549">
    <property type="entry name" value="LIPOPROTEIN LPRI"/>
    <property type="match status" value="1"/>
</dbReference>
<reference evidence="3 4" key="1">
    <citation type="submission" date="2020-12" db="EMBL/GenBank/DDBJ databases">
        <title>FDA dAtabase for Regulatory Grade micrObial Sequences (FDA-ARGOS): Supporting development and validation of Infectious Disease Dx tests.</title>
        <authorList>
            <person name="Nelson B."/>
            <person name="Plummer A."/>
            <person name="Tallon L."/>
            <person name="Sadzewicz L."/>
            <person name="Zhao X."/>
            <person name="Boylan J."/>
            <person name="Ott S."/>
            <person name="Bowen H."/>
            <person name="Vavikolanu K."/>
            <person name="Mehta A."/>
            <person name="Aluvathingal J."/>
            <person name="Nadendla S."/>
            <person name="Myers T."/>
            <person name="Yan Y."/>
            <person name="Sichtig H."/>
        </authorList>
    </citation>
    <scope>NUCLEOTIDE SEQUENCE [LARGE SCALE GENOMIC DNA]</scope>
    <source>
        <strain evidence="3 4">FDAARGOS_1049</strain>
    </source>
</reference>
<proteinExistence type="predicted"/>
<name>A0A7T4N2V5_9BURK</name>
<dbReference type="Proteomes" id="UP000595610">
    <property type="component" value="Chromosome 1"/>
</dbReference>
<dbReference type="GO" id="GO:0005576">
    <property type="term" value="C:extracellular region"/>
    <property type="evidence" value="ECO:0007669"/>
    <property type="project" value="TreeGrafter"/>
</dbReference>
<organism evidence="3 4">
    <name type="scientific">Paraburkholderia ginsengisoli</name>
    <dbReference type="NCBI Taxonomy" id="311231"/>
    <lineage>
        <taxon>Bacteria</taxon>
        <taxon>Pseudomonadati</taxon>
        <taxon>Pseudomonadota</taxon>
        <taxon>Betaproteobacteria</taxon>
        <taxon>Burkholderiales</taxon>
        <taxon>Burkholderiaceae</taxon>
        <taxon>Paraburkholderia</taxon>
    </lineage>
</organism>
<gene>
    <name evidence="3" type="ORF">I6I06_01385</name>
</gene>